<feature type="domain" description="RING-type" evidence="11">
    <location>
        <begin position="222"/>
        <end position="460"/>
    </location>
</feature>
<dbReference type="Gene3D" id="6.10.140.2220">
    <property type="match status" value="1"/>
</dbReference>
<evidence type="ECO:0000259" key="10">
    <source>
        <dbReference type="PROSITE" id="PS50865"/>
    </source>
</evidence>
<dbReference type="SUPFAM" id="SSF144232">
    <property type="entry name" value="HIT/MYND zinc finger-like"/>
    <property type="match status" value="1"/>
</dbReference>
<evidence type="ECO:0000256" key="5">
    <source>
        <dbReference type="ARBA" id="ARBA00022771"/>
    </source>
</evidence>
<accession>A0ABN9T0B0</accession>
<feature type="compositionally biased region" description="Acidic residues" evidence="9">
    <location>
        <begin position="574"/>
        <end position="589"/>
    </location>
</feature>
<dbReference type="EMBL" id="CAUYUJ010014205">
    <property type="protein sequence ID" value="CAK0838180.1"/>
    <property type="molecule type" value="Genomic_DNA"/>
</dbReference>
<gene>
    <name evidence="12" type="ORF">PCOR1329_LOCUS34201</name>
</gene>
<name>A0ABN9T0B0_9DINO</name>
<dbReference type="InterPro" id="IPR051628">
    <property type="entry name" value="LUBAC_E3_Ligases"/>
</dbReference>
<keyword evidence="13" id="KW-1185">Reference proteome</keyword>
<dbReference type="Pfam" id="PF01753">
    <property type="entry name" value="zf-MYND"/>
    <property type="match status" value="1"/>
</dbReference>
<dbReference type="PANTHER" id="PTHR22770">
    <property type="entry name" value="UBIQUITIN CONJUGATING ENZYME 7 INTERACTING PROTEIN-RELATED"/>
    <property type="match status" value="1"/>
</dbReference>
<comment type="caution">
    <text evidence="12">The sequence shown here is derived from an EMBL/GenBank/DDBJ whole genome shotgun (WGS) entry which is preliminary data.</text>
</comment>
<dbReference type="InterPro" id="IPR002893">
    <property type="entry name" value="Znf_MYND"/>
</dbReference>
<evidence type="ECO:0000256" key="3">
    <source>
        <dbReference type="ARBA" id="ARBA00022723"/>
    </source>
</evidence>
<keyword evidence="7" id="KW-0862">Zinc</keyword>
<keyword evidence="3" id="KW-0479">Metal-binding</keyword>
<reference evidence="12" key="1">
    <citation type="submission" date="2023-10" db="EMBL/GenBank/DDBJ databases">
        <authorList>
            <person name="Chen Y."/>
            <person name="Shah S."/>
            <person name="Dougan E. K."/>
            <person name="Thang M."/>
            <person name="Chan C."/>
        </authorList>
    </citation>
    <scope>NUCLEOTIDE SEQUENCE [LARGE SCALE GENOMIC DNA]</scope>
</reference>
<keyword evidence="2" id="KW-0808">Transferase</keyword>
<dbReference type="PROSITE" id="PS01360">
    <property type="entry name" value="ZF_MYND_1"/>
    <property type="match status" value="1"/>
</dbReference>
<evidence type="ECO:0000313" key="13">
    <source>
        <dbReference type="Proteomes" id="UP001189429"/>
    </source>
</evidence>
<keyword evidence="6" id="KW-0833">Ubl conjugation pathway</keyword>
<dbReference type="SUPFAM" id="SSF57850">
    <property type="entry name" value="RING/U-box"/>
    <property type="match status" value="1"/>
</dbReference>
<feature type="compositionally biased region" description="Basic and acidic residues" evidence="9">
    <location>
        <begin position="31"/>
        <end position="51"/>
    </location>
</feature>
<evidence type="ECO:0000256" key="6">
    <source>
        <dbReference type="ARBA" id="ARBA00022786"/>
    </source>
</evidence>
<dbReference type="Proteomes" id="UP001189429">
    <property type="component" value="Unassembled WGS sequence"/>
</dbReference>
<organism evidence="12 13">
    <name type="scientific">Prorocentrum cordatum</name>
    <dbReference type="NCBI Taxonomy" id="2364126"/>
    <lineage>
        <taxon>Eukaryota</taxon>
        <taxon>Sar</taxon>
        <taxon>Alveolata</taxon>
        <taxon>Dinophyceae</taxon>
        <taxon>Prorocentrales</taxon>
        <taxon>Prorocentraceae</taxon>
        <taxon>Prorocentrum</taxon>
    </lineage>
</organism>
<evidence type="ECO:0000259" key="11">
    <source>
        <dbReference type="PROSITE" id="PS51873"/>
    </source>
</evidence>
<dbReference type="PANTHER" id="PTHR22770:SF13">
    <property type="entry name" value="RING-TYPE DOMAIN-CONTAINING PROTEIN"/>
    <property type="match status" value="1"/>
</dbReference>
<keyword evidence="4" id="KW-0677">Repeat</keyword>
<dbReference type="CDD" id="cd20336">
    <property type="entry name" value="Rcat_RBR"/>
    <property type="match status" value="1"/>
</dbReference>
<feature type="region of interest" description="Disordered" evidence="9">
    <location>
        <begin position="554"/>
        <end position="589"/>
    </location>
</feature>
<dbReference type="PROSITE" id="PS51873">
    <property type="entry name" value="TRIAD"/>
    <property type="match status" value="1"/>
</dbReference>
<feature type="compositionally biased region" description="Acidic residues" evidence="9">
    <location>
        <begin position="76"/>
        <end position="86"/>
    </location>
</feature>
<dbReference type="Gene3D" id="1.20.120.1750">
    <property type="match status" value="1"/>
</dbReference>
<evidence type="ECO:0008006" key="14">
    <source>
        <dbReference type="Google" id="ProtNLM"/>
    </source>
</evidence>
<dbReference type="InterPro" id="IPR044066">
    <property type="entry name" value="TRIAD_supradom"/>
</dbReference>
<comment type="pathway">
    <text evidence="1">Protein modification; protein ubiquitination.</text>
</comment>
<evidence type="ECO:0000313" key="12">
    <source>
        <dbReference type="EMBL" id="CAK0838180.1"/>
    </source>
</evidence>
<feature type="region of interest" description="Disordered" evidence="9">
    <location>
        <begin position="1"/>
        <end position="100"/>
    </location>
</feature>
<evidence type="ECO:0000256" key="2">
    <source>
        <dbReference type="ARBA" id="ARBA00022679"/>
    </source>
</evidence>
<keyword evidence="5 8" id="KW-0863">Zinc-finger</keyword>
<dbReference type="PROSITE" id="PS50865">
    <property type="entry name" value="ZF_MYND_2"/>
    <property type="match status" value="1"/>
</dbReference>
<evidence type="ECO:0000256" key="9">
    <source>
        <dbReference type="SAM" id="MobiDB-lite"/>
    </source>
</evidence>
<evidence type="ECO:0000256" key="8">
    <source>
        <dbReference type="PROSITE-ProRule" id="PRU00134"/>
    </source>
</evidence>
<evidence type="ECO:0000256" key="4">
    <source>
        <dbReference type="ARBA" id="ARBA00022737"/>
    </source>
</evidence>
<feature type="compositionally biased region" description="Acidic residues" evidence="9">
    <location>
        <begin position="557"/>
        <end position="566"/>
    </location>
</feature>
<feature type="domain" description="MYND-type" evidence="10">
    <location>
        <begin position="108"/>
        <end position="145"/>
    </location>
</feature>
<proteinExistence type="predicted"/>
<evidence type="ECO:0000256" key="7">
    <source>
        <dbReference type="ARBA" id="ARBA00022833"/>
    </source>
</evidence>
<feature type="compositionally biased region" description="Basic and acidic residues" evidence="9">
    <location>
        <begin position="87"/>
        <end position="97"/>
    </location>
</feature>
<sequence length="589" mass="64696">MVDYSRWEQLAAELSSSDEELAAGRPQGPPRQDHIDELLGPRADGFPDFRRPLGRGPEAPRRPQGPSPGVRVGAPVEDDSDESVEDESGRSEDDGRPRRVARRVTGTCAHCGAVDAIKRCSRCQGAWFCGRACQAAAWPAHSVSCFARSETEAWWGKLGGSTAVGRPDLAGVLQQRLEFRRAVAATRERRQAAAAAAAQAAAARAREGQAKGGKGGKDQGDKEETCAVCQCEFTVTGDSGDGICCPSSHFLCSECTGVFVQSVMNDLEASYPPKCSMCRAEIPIQGFERQLSRQQQHMLAEFVTQRSLAASETMLKCSCGYMEVRTDMPVLWWCPVCSRGECQVCNQLLPSTDRGLSALSTDTSDGGLKLDLLLRPHIVGCASLRGAKQKVDKAMEAGQKMPCPGCGLAGMKDEACTHMNCPRCQTSWCYLCGLSAHDCDKKPPRPGQRPDDIFLHNADWEVNSKRCPMYLTQILEVDPAWLGADFEEGDEVTDDRCLAYFHRWRTIKLLQEVRDDVGADTFEQVWLHFASVRRAGYELEDIVHTDTTMLIDRDAYGDDSEEDDLLGVDGYDSEHEDGDEPESEYAESE</sequence>
<evidence type="ECO:0000256" key="1">
    <source>
        <dbReference type="ARBA" id="ARBA00004906"/>
    </source>
</evidence>
<protein>
    <recommendedName>
        <fullName evidence="14">RBR-type E3 ubiquitin transferase</fullName>
    </recommendedName>
</protein>